<evidence type="ECO:0000256" key="1">
    <source>
        <dbReference type="ARBA" id="ARBA00009776"/>
    </source>
</evidence>
<dbReference type="GO" id="GO:0004798">
    <property type="term" value="F:dTMP kinase activity"/>
    <property type="evidence" value="ECO:0007669"/>
    <property type="project" value="UniProtKB-EC"/>
</dbReference>
<feature type="non-terminal residue" evidence="10">
    <location>
        <position position="123"/>
    </location>
</feature>
<keyword evidence="6 10" id="KW-0418">Kinase</keyword>
<evidence type="ECO:0000256" key="3">
    <source>
        <dbReference type="ARBA" id="ARBA00022679"/>
    </source>
</evidence>
<dbReference type="EMBL" id="MFLS01000024">
    <property type="protein sequence ID" value="OGG72084.1"/>
    <property type="molecule type" value="Genomic_DNA"/>
</dbReference>
<dbReference type="NCBIfam" id="TIGR00041">
    <property type="entry name" value="DTMP_kinase"/>
    <property type="match status" value="1"/>
</dbReference>
<evidence type="ECO:0000256" key="4">
    <source>
        <dbReference type="ARBA" id="ARBA00022727"/>
    </source>
</evidence>
<evidence type="ECO:0000256" key="5">
    <source>
        <dbReference type="ARBA" id="ARBA00022741"/>
    </source>
</evidence>
<keyword evidence="3" id="KW-0808">Transferase</keyword>
<proteinExistence type="inferred from homology"/>
<dbReference type="Gene3D" id="3.40.50.300">
    <property type="entry name" value="P-loop containing nucleotide triphosphate hydrolases"/>
    <property type="match status" value="1"/>
</dbReference>
<dbReference type="InterPro" id="IPR018095">
    <property type="entry name" value="Thymidylate_kin_CS"/>
</dbReference>
<dbReference type="PROSITE" id="PS01331">
    <property type="entry name" value="THYMIDYLATE_KINASE"/>
    <property type="match status" value="1"/>
</dbReference>
<comment type="caution">
    <text evidence="10">The sequence shown here is derived from an EMBL/GenBank/DDBJ whole genome shotgun (WGS) entry which is preliminary data.</text>
</comment>
<evidence type="ECO:0000313" key="10">
    <source>
        <dbReference type="EMBL" id="OGG72084.1"/>
    </source>
</evidence>
<comment type="similarity">
    <text evidence="1">Belongs to the thymidylate kinase family.</text>
</comment>
<comment type="catalytic activity">
    <reaction evidence="8">
        <text>dTMP + ATP = dTDP + ADP</text>
        <dbReference type="Rhea" id="RHEA:13517"/>
        <dbReference type="ChEBI" id="CHEBI:30616"/>
        <dbReference type="ChEBI" id="CHEBI:58369"/>
        <dbReference type="ChEBI" id="CHEBI:63528"/>
        <dbReference type="ChEBI" id="CHEBI:456216"/>
        <dbReference type="EC" id="2.7.4.9"/>
    </reaction>
</comment>
<dbReference type="PANTHER" id="PTHR10344">
    <property type="entry name" value="THYMIDYLATE KINASE"/>
    <property type="match status" value="1"/>
</dbReference>
<evidence type="ECO:0000313" key="11">
    <source>
        <dbReference type="Proteomes" id="UP000178392"/>
    </source>
</evidence>
<dbReference type="PANTHER" id="PTHR10344:SF4">
    <property type="entry name" value="UMP-CMP KINASE 2, MITOCHONDRIAL"/>
    <property type="match status" value="1"/>
</dbReference>
<dbReference type="InterPro" id="IPR018094">
    <property type="entry name" value="Thymidylate_kinase"/>
</dbReference>
<dbReference type="InterPro" id="IPR027417">
    <property type="entry name" value="P-loop_NTPase"/>
</dbReference>
<evidence type="ECO:0000256" key="2">
    <source>
        <dbReference type="ARBA" id="ARBA00012980"/>
    </source>
</evidence>
<evidence type="ECO:0000256" key="8">
    <source>
        <dbReference type="ARBA" id="ARBA00048743"/>
    </source>
</evidence>
<reference evidence="10 11" key="1">
    <citation type="journal article" date="2016" name="Nat. Commun.">
        <title>Thousands of microbial genomes shed light on interconnected biogeochemical processes in an aquifer system.</title>
        <authorList>
            <person name="Anantharaman K."/>
            <person name="Brown C.T."/>
            <person name="Hug L.A."/>
            <person name="Sharon I."/>
            <person name="Castelle C.J."/>
            <person name="Probst A.J."/>
            <person name="Thomas B.C."/>
            <person name="Singh A."/>
            <person name="Wilkins M.J."/>
            <person name="Karaoz U."/>
            <person name="Brodie E.L."/>
            <person name="Williams K.H."/>
            <person name="Hubbard S.S."/>
            <person name="Banfield J.F."/>
        </authorList>
    </citation>
    <scope>NUCLEOTIDE SEQUENCE [LARGE SCALE GENOMIC DNA]</scope>
</reference>
<dbReference type="AlphaFoldDB" id="A0A1F6EEJ5"/>
<dbReference type="GO" id="GO:0005829">
    <property type="term" value="C:cytosol"/>
    <property type="evidence" value="ECO:0007669"/>
    <property type="project" value="TreeGrafter"/>
</dbReference>
<keyword evidence="4" id="KW-0545">Nucleotide biosynthesis</keyword>
<dbReference type="Proteomes" id="UP000178392">
    <property type="component" value="Unassembled WGS sequence"/>
</dbReference>
<accession>A0A1F6EEJ5</accession>
<evidence type="ECO:0000256" key="6">
    <source>
        <dbReference type="ARBA" id="ARBA00022777"/>
    </source>
</evidence>
<dbReference type="InterPro" id="IPR039430">
    <property type="entry name" value="Thymidylate_kin-like_dom"/>
</dbReference>
<evidence type="ECO:0000256" key="7">
    <source>
        <dbReference type="ARBA" id="ARBA00022840"/>
    </source>
</evidence>
<dbReference type="EC" id="2.7.4.9" evidence="2"/>
<dbReference type="CDD" id="cd01672">
    <property type="entry name" value="TMPK"/>
    <property type="match status" value="1"/>
</dbReference>
<gene>
    <name evidence="10" type="ORF">A3E65_02460</name>
</gene>
<dbReference type="GO" id="GO:0006235">
    <property type="term" value="P:dTTP biosynthetic process"/>
    <property type="evidence" value="ECO:0007669"/>
    <property type="project" value="TreeGrafter"/>
</dbReference>
<keyword evidence="5" id="KW-0547">Nucleotide-binding</keyword>
<dbReference type="Pfam" id="PF02223">
    <property type="entry name" value="Thymidylate_kin"/>
    <property type="match status" value="1"/>
</dbReference>
<keyword evidence="7" id="KW-0067">ATP-binding</keyword>
<protein>
    <recommendedName>
        <fullName evidence="2">dTMP kinase</fullName>
        <ecNumber evidence="2">2.7.4.9</ecNumber>
    </recommendedName>
</protein>
<sequence>MKILPYYLYVNRACYHLRVAFITIEGGEGVGKTTQVKLLKERFPKIYPDHKFIFTKEPGGTLFADKVRELILSDAAKEVSGKAIFGLFLASRLDHVERIIDPALKNREVVVCDRFAASTYAYQ</sequence>
<dbReference type="SUPFAM" id="SSF52540">
    <property type="entry name" value="P-loop containing nucleoside triphosphate hydrolases"/>
    <property type="match status" value="1"/>
</dbReference>
<feature type="domain" description="Thymidylate kinase-like" evidence="9">
    <location>
        <begin position="24"/>
        <end position="123"/>
    </location>
</feature>
<organism evidence="10 11">
    <name type="scientific">Candidatus Kaiserbacteria bacterium RIFCSPHIGHO2_12_FULL_56_13</name>
    <dbReference type="NCBI Taxonomy" id="1798505"/>
    <lineage>
        <taxon>Bacteria</taxon>
        <taxon>Candidatus Kaiseribacteriota</taxon>
    </lineage>
</organism>
<evidence type="ECO:0000259" key="9">
    <source>
        <dbReference type="Pfam" id="PF02223"/>
    </source>
</evidence>
<dbReference type="GO" id="GO:0005524">
    <property type="term" value="F:ATP binding"/>
    <property type="evidence" value="ECO:0007669"/>
    <property type="project" value="UniProtKB-KW"/>
</dbReference>
<dbReference type="GO" id="GO:0006227">
    <property type="term" value="P:dUDP biosynthetic process"/>
    <property type="evidence" value="ECO:0007669"/>
    <property type="project" value="TreeGrafter"/>
</dbReference>
<name>A0A1F6EEJ5_9BACT</name>
<dbReference type="GO" id="GO:0006233">
    <property type="term" value="P:dTDP biosynthetic process"/>
    <property type="evidence" value="ECO:0007669"/>
    <property type="project" value="InterPro"/>
</dbReference>